<dbReference type="STRING" id="1291742.LOOC260_102750"/>
<evidence type="ECO:0000256" key="1">
    <source>
        <dbReference type="ARBA" id="ARBA00006464"/>
    </source>
</evidence>
<name>A0A0A1GVH4_9LACO</name>
<keyword evidence="2" id="KW-0812">Transmembrane</keyword>
<evidence type="ECO:0000256" key="2">
    <source>
        <dbReference type="SAM" id="Phobius"/>
    </source>
</evidence>
<organism evidence="4 5">
    <name type="scientific">Paucilactobacillus hokkaidonensis JCM 18461</name>
    <dbReference type="NCBI Taxonomy" id="1291742"/>
    <lineage>
        <taxon>Bacteria</taxon>
        <taxon>Bacillati</taxon>
        <taxon>Bacillota</taxon>
        <taxon>Bacilli</taxon>
        <taxon>Lactobacillales</taxon>
        <taxon>Lactobacillaceae</taxon>
        <taxon>Paucilactobacillus</taxon>
    </lineage>
</organism>
<comment type="similarity">
    <text evidence="1">Belongs to the bacterial sugar transferase family.</text>
</comment>
<dbReference type="Pfam" id="PF02397">
    <property type="entry name" value="Bac_transf"/>
    <property type="match status" value="1"/>
</dbReference>
<accession>A0A0A1GVH4</accession>
<keyword evidence="2" id="KW-0472">Membrane</keyword>
<proteinExistence type="inferred from homology"/>
<dbReference type="InterPro" id="IPR003362">
    <property type="entry name" value="Bact_transf"/>
</dbReference>
<feature type="domain" description="Bacterial sugar transferase" evidence="3">
    <location>
        <begin position="7"/>
        <end position="181"/>
    </location>
</feature>
<reference evidence="4 5" key="1">
    <citation type="submission" date="2014-11" db="EMBL/GenBank/DDBJ databases">
        <title>Complete genome sequence and analysis of Lactobacillus hokkaidonensis LOOC260T.</title>
        <authorList>
            <person name="Tanizawa Y."/>
            <person name="Tohno M."/>
            <person name="Kaminuma E."/>
            <person name="Nakamura Y."/>
            <person name="Arita M."/>
        </authorList>
    </citation>
    <scope>NUCLEOTIDE SEQUENCE [LARGE SCALE GENOMIC DNA]</scope>
    <source>
        <strain evidence="4 5">LOOC260</strain>
    </source>
</reference>
<dbReference type="AlphaFoldDB" id="A0A0A1GVH4"/>
<dbReference type="Proteomes" id="UP000031620">
    <property type="component" value="Chromosome"/>
</dbReference>
<feature type="transmembrane region" description="Helical" evidence="2">
    <location>
        <begin position="12"/>
        <end position="37"/>
    </location>
</feature>
<evidence type="ECO:0000313" key="5">
    <source>
        <dbReference type="Proteomes" id="UP000031620"/>
    </source>
</evidence>
<evidence type="ECO:0000313" key="4">
    <source>
        <dbReference type="EMBL" id="BAP84853.1"/>
    </source>
</evidence>
<dbReference type="KEGG" id="lho:LOOC260_102750"/>
<evidence type="ECO:0000259" key="3">
    <source>
        <dbReference type="Pfam" id="PF02397"/>
    </source>
</evidence>
<dbReference type="EMBL" id="AP014680">
    <property type="protein sequence ID" value="BAP84853.1"/>
    <property type="molecule type" value="Genomic_DNA"/>
</dbReference>
<protein>
    <recommendedName>
        <fullName evidence="3">Bacterial sugar transferase domain-containing protein</fullName>
    </recommendedName>
</protein>
<dbReference type="RefSeq" id="WP_041092378.1">
    <property type="nucleotide sequence ID" value="NZ_AP014680.1"/>
</dbReference>
<dbReference type="HOGENOM" id="CLU_024920_1_4_9"/>
<keyword evidence="2" id="KW-1133">Transmembrane helix</keyword>
<gene>
    <name evidence="4" type="ORF">LOOC260_102750</name>
</gene>
<dbReference type="GO" id="GO:0016780">
    <property type="term" value="F:phosphotransferase activity, for other substituted phosphate groups"/>
    <property type="evidence" value="ECO:0007669"/>
    <property type="project" value="TreeGrafter"/>
</dbReference>
<dbReference type="PANTHER" id="PTHR30576:SF8">
    <property type="entry name" value="UNDECAPRENYL-PHOSPHATE GALACTOSE PHOSPHOTRANSFERASE"/>
    <property type="match status" value="1"/>
</dbReference>
<sequence>MYAKYIKRLCDIVVASLILIIGAPLWLLISLLVFTLIGRPIIFKQARIGLHHQPFTLIKFRTMTNQRDDHGELLSDDQRLTKFGKLLRKTSLDEIPQLINVVTGKMSLIGPRPLLPEYLPRYTNEQLQRHGVRPGITGLAQVSGRNAIDWQSKFKYDIQYAHHVTFITDIKIIIGTIKTILQTSDVSADDHATMPIFKGVDSTDEDH</sequence>
<dbReference type="PANTHER" id="PTHR30576">
    <property type="entry name" value="COLANIC BIOSYNTHESIS UDP-GLUCOSE LIPID CARRIER TRANSFERASE"/>
    <property type="match status" value="1"/>
</dbReference>